<dbReference type="AlphaFoldDB" id="A0A7W8XB76"/>
<keyword evidence="3" id="KW-1185">Reference proteome</keyword>
<sequence length="689" mass="74449">MVHEQNVREFVAQSGGKADSVEVDFLGRIHLRNLALPLADGTNLRIAAVDGRLKNLFLSGGIEMNGLNVEVATDKISVARASIEGANVDDDALTELFNSKGAAPVSKRIERFAAKRMSASEVTLTQSIAGREQKTIYKNVALDDIANGRIGRYSIGNASFDIAMDIPDGEGVMRKERMLGSTGAIAGEDFDAAYMARLYTEKAGPGDTEAKPLYGPLSVKAITLSDGKVNFAYDEMRINGFSMRMPAEPLLETVENLKSVTDPEALSPEERQAFFNQILSVVDMIGKGDMQLFGFKVDAPYNEGEDAGKRVKIAVERMALQLDGRKLDAGVHGLSIAEGTDTIKIGEASITGFSWHSPLEALKKMAGLNEQQLETFAFTTLMPELGTIRVAGIEVDVANPETVSATEKESADVQVQAKGTDEPTSDPLSSEAAIPGAGQKRGADQPSVESAATVNEPATILVPQRVRFSLKSYEMALTKPHNGIPTDIRLRQEELSVPVPADSKDEAYIQLRKLGFENLVFSYNLAAAWDQPNQNLLIKDISLSGKDMGSLSLSGLMGGFTEEFFSLDTAKTQLALFGLTAREVKLKIEDQGLMAKGIKLYSEQSEMTEDQARAMVTMMATEALQQLAVAQPKFEGAIDALLHFIAAPRTFTLTVRSKAEHGLSVFDLVAASENPMLILDKVDLEATAQ</sequence>
<dbReference type="EMBL" id="JACHBK010000016">
    <property type="protein sequence ID" value="MBB5538984.1"/>
    <property type="molecule type" value="Genomic_DNA"/>
</dbReference>
<gene>
    <name evidence="2" type="ORF">GGD55_005727</name>
</gene>
<protein>
    <recommendedName>
        <fullName evidence="4">DUF748 domain-containing protein</fullName>
    </recommendedName>
</protein>
<feature type="region of interest" description="Disordered" evidence="1">
    <location>
        <begin position="401"/>
        <end position="452"/>
    </location>
</feature>
<comment type="caution">
    <text evidence="2">The sequence shown here is derived from an EMBL/GenBank/DDBJ whole genome shotgun (WGS) entry which is preliminary data.</text>
</comment>
<evidence type="ECO:0000256" key="1">
    <source>
        <dbReference type="SAM" id="MobiDB-lite"/>
    </source>
</evidence>
<organism evidence="2 3">
    <name type="scientific">Rhizobium giardinii</name>
    <dbReference type="NCBI Taxonomy" id="56731"/>
    <lineage>
        <taxon>Bacteria</taxon>
        <taxon>Pseudomonadati</taxon>
        <taxon>Pseudomonadota</taxon>
        <taxon>Alphaproteobacteria</taxon>
        <taxon>Hyphomicrobiales</taxon>
        <taxon>Rhizobiaceae</taxon>
        <taxon>Rhizobium/Agrobacterium group</taxon>
        <taxon>Rhizobium</taxon>
    </lineage>
</organism>
<evidence type="ECO:0008006" key="4">
    <source>
        <dbReference type="Google" id="ProtNLM"/>
    </source>
</evidence>
<reference evidence="2 3" key="1">
    <citation type="submission" date="2020-08" db="EMBL/GenBank/DDBJ databases">
        <title>Genomic Encyclopedia of Type Strains, Phase IV (KMG-V): Genome sequencing to study the core and pangenomes of soil and plant-associated prokaryotes.</title>
        <authorList>
            <person name="Whitman W."/>
        </authorList>
    </citation>
    <scope>NUCLEOTIDE SEQUENCE [LARGE SCALE GENOMIC DNA]</scope>
    <source>
        <strain evidence="2 3">SEMIA 4084</strain>
    </source>
</reference>
<evidence type="ECO:0000313" key="2">
    <source>
        <dbReference type="EMBL" id="MBB5538984.1"/>
    </source>
</evidence>
<dbReference type="Proteomes" id="UP000585507">
    <property type="component" value="Unassembled WGS sequence"/>
</dbReference>
<name>A0A7W8XB76_9HYPH</name>
<proteinExistence type="predicted"/>
<accession>A0A7W8XB76</accession>
<evidence type="ECO:0000313" key="3">
    <source>
        <dbReference type="Proteomes" id="UP000585507"/>
    </source>
</evidence>